<dbReference type="Pfam" id="PF00881">
    <property type="entry name" value="Nitroreductase"/>
    <property type="match status" value="1"/>
</dbReference>
<dbReference type="PANTHER" id="PTHR43745">
    <property type="entry name" value="NITROREDUCTASE MJ1384-RELATED"/>
    <property type="match status" value="1"/>
</dbReference>
<dbReference type="Gene3D" id="3.40.109.10">
    <property type="entry name" value="NADH Oxidase"/>
    <property type="match status" value="1"/>
</dbReference>
<dbReference type="InterPro" id="IPR052544">
    <property type="entry name" value="Bacteriocin_Proc_Enz"/>
</dbReference>
<organism evidence="2 3">
    <name type="scientific">Candidatus Blautia stercorigallinarum</name>
    <dbReference type="NCBI Taxonomy" id="2838501"/>
    <lineage>
        <taxon>Bacteria</taxon>
        <taxon>Bacillati</taxon>
        <taxon>Bacillota</taxon>
        <taxon>Clostridia</taxon>
        <taxon>Lachnospirales</taxon>
        <taxon>Lachnospiraceae</taxon>
        <taxon>Blautia</taxon>
    </lineage>
</organism>
<dbReference type="AlphaFoldDB" id="A0A9D1PD86"/>
<dbReference type="InterPro" id="IPR020051">
    <property type="entry name" value="SagB-type_dehydrogenase"/>
</dbReference>
<name>A0A9D1PD86_9FIRM</name>
<dbReference type="CDD" id="cd02142">
    <property type="entry name" value="McbC_SagB-like_oxidoreductase"/>
    <property type="match status" value="1"/>
</dbReference>
<dbReference type="SUPFAM" id="SSF55469">
    <property type="entry name" value="FMN-dependent nitroreductase-like"/>
    <property type="match status" value="1"/>
</dbReference>
<gene>
    <name evidence="2" type="ORF">H9747_08810</name>
</gene>
<dbReference type="PANTHER" id="PTHR43745:SF2">
    <property type="entry name" value="NITROREDUCTASE MJ1384-RELATED"/>
    <property type="match status" value="1"/>
</dbReference>
<evidence type="ECO:0000259" key="1">
    <source>
        <dbReference type="Pfam" id="PF00881"/>
    </source>
</evidence>
<dbReference type="Proteomes" id="UP000886814">
    <property type="component" value="Unassembled WGS sequence"/>
</dbReference>
<evidence type="ECO:0000313" key="3">
    <source>
        <dbReference type="Proteomes" id="UP000886814"/>
    </source>
</evidence>
<proteinExistence type="predicted"/>
<dbReference type="InterPro" id="IPR000415">
    <property type="entry name" value="Nitroreductase-like"/>
</dbReference>
<protein>
    <submittedName>
        <fullName evidence="2">SagB/ThcOx family dehydrogenase</fullName>
    </submittedName>
</protein>
<evidence type="ECO:0000313" key="2">
    <source>
        <dbReference type="EMBL" id="HIV39080.1"/>
    </source>
</evidence>
<feature type="domain" description="Nitroreductase" evidence="1">
    <location>
        <begin position="69"/>
        <end position="239"/>
    </location>
</feature>
<dbReference type="InterPro" id="IPR029479">
    <property type="entry name" value="Nitroreductase"/>
</dbReference>
<dbReference type="NCBIfam" id="TIGR03605">
    <property type="entry name" value="antibiot_sagB"/>
    <property type="match status" value="1"/>
</dbReference>
<comment type="caution">
    <text evidence="2">The sequence shown here is derived from an EMBL/GenBank/DDBJ whole genome shotgun (WGS) entry which is preliminary data.</text>
</comment>
<reference evidence="2" key="2">
    <citation type="submission" date="2021-04" db="EMBL/GenBank/DDBJ databases">
        <authorList>
            <person name="Gilroy R."/>
        </authorList>
    </citation>
    <scope>NUCLEOTIDE SEQUENCE</scope>
    <source>
        <strain evidence="2">CHK195-9823</strain>
    </source>
</reference>
<sequence length="264" mass="29914">MNETTKYQLMKNRELLKGYHAGDAGAEETDQQQKLPSISPMKEKIGKGTISLPKDFQELTVQGNLLELIAERKSRRQYQEKPLTLLELSYLLWATQGVRNMAGHKNPVTFRNVPSAGSRHPFETYLFISRVEGLEKGIYHYLPEKHELELWEDKKDYETELTQALCGQYFAASAPVVFVWSALPYRTEWRYGQKAAKYILLDAGHVCENLYLACQSIGCGTCAIGAYDQDCLDELLGFEPGPSGEKDYECAVYAAPVGKRKEEL</sequence>
<dbReference type="GO" id="GO:0016491">
    <property type="term" value="F:oxidoreductase activity"/>
    <property type="evidence" value="ECO:0007669"/>
    <property type="project" value="InterPro"/>
</dbReference>
<accession>A0A9D1PD86</accession>
<dbReference type="EMBL" id="DXIQ01000055">
    <property type="protein sequence ID" value="HIV39080.1"/>
    <property type="molecule type" value="Genomic_DNA"/>
</dbReference>
<reference evidence="2" key="1">
    <citation type="journal article" date="2021" name="PeerJ">
        <title>Extensive microbial diversity within the chicken gut microbiome revealed by metagenomics and culture.</title>
        <authorList>
            <person name="Gilroy R."/>
            <person name="Ravi A."/>
            <person name="Getino M."/>
            <person name="Pursley I."/>
            <person name="Horton D.L."/>
            <person name="Alikhan N.F."/>
            <person name="Baker D."/>
            <person name="Gharbi K."/>
            <person name="Hall N."/>
            <person name="Watson M."/>
            <person name="Adriaenssens E.M."/>
            <person name="Foster-Nyarko E."/>
            <person name="Jarju S."/>
            <person name="Secka A."/>
            <person name="Antonio M."/>
            <person name="Oren A."/>
            <person name="Chaudhuri R.R."/>
            <person name="La Ragione R."/>
            <person name="Hildebrand F."/>
            <person name="Pallen M.J."/>
        </authorList>
    </citation>
    <scope>NUCLEOTIDE SEQUENCE</scope>
    <source>
        <strain evidence="2">CHK195-9823</strain>
    </source>
</reference>